<dbReference type="InterPro" id="IPR011411">
    <property type="entry name" value="MazG-related_YvdC"/>
</dbReference>
<name>A0A150JBF3_9EURY</name>
<dbReference type="EMBL" id="LNJB01000011">
    <property type="protein sequence ID" value="KYC54559.1"/>
    <property type="molecule type" value="Genomic_DNA"/>
</dbReference>
<proteinExistence type="predicted"/>
<dbReference type="AlphaFoldDB" id="A0A150JBF3"/>
<protein>
    <submittedName>
        <fullName evidence="1">Uncharacterized protein</fullName>
    </submittedName>
</protein>
<dbReference type="PIRSF" id="PIRSF036521">
    <property type="entry name" value="UCP036521_pph"/>
    <property type="match status" value="1"/>
</dbReference>
<dbReference type="Gene3D" id="1.10.287.1080">
    <property type="entry name" value="MazG-like"/>
    <property type="match status" value="1"/>
</dbReference>
<evidence type="ECO:0000313" key="3">
    <source>
        <dbReference type="Proteomes" id="UP000092420"/>
    </source>
</evidence>
<accession>A0A150JKC6</accession>
<evidence type="ECO:0000313" key="1">
    <source>
        <dbReference type="EMBL" id="KYC54559.1"/>
    </source>
</evidence>
<gene>
    <name evidence="1" type="ORF">AN188_00948</name>
    <name evidence="2" type="ORF">APG09_01050</name>
</gene>
<dbReference type="Proteomes" id="UP000092420">
    <property type="component" value="Unassembled WGS sequence"/>
</dbReference>
<dbReference type="SUPFAM" id="SSF101386">
    <property type="entry name" value="all-alpha NTP pyrophosphatases"/>
    <property type="match status" value="1"/>
</dbReference>
<accession>A0A150JK16</accession>
<dbReference type="InterPro" id="IPR047046">
    <property type="entry name" value="YpjD/YvdC"/>
</dbReference>
<sequence length="127" mass="14931">MRLPHTLLGEGDLLDLKELQKKDKIFCEERGWDKFPPSLVLIHLYEELSEVGEYILYKDGYKKSGMGNDRNADYENLKREFGQILSLLMQLANSFGIDLESAFLSEFEIMQKRFGKREWKEYMGNIV</sequence>
<comment type="caution">
    <text evidence="1">The sequence shown here is derived from an EMBL/GenBank/DDBJ whole genome shotgun (WGS) entry which is preliminary data.</text>
</comment>
<evidence type="ECO:0000313" key="2">
    <source>
        <dbReference type="EMBL" id="KYC57521.1"/>
    </source>
</evidence>
<reference evidence="1 3" key="1">
    <citation type="journal article" date="2016" name="ISME J.">
        <title>Chasing the elusive Euryarchaeota class WSA2: genomes reveal a uniquely fastidious methyl-reducing methanogen.</title>
        <authorList>
            <person name="Nobu M.K."/>
            <person name="Narihiro T."/>
            <person name="Kuroda K."/>
            <person name="Mei R."/>
            <person name="Liu W.T."/>
        </authorList>
    </citation>
    <scope>NUCLEOTIDE SEQUENCE [LARGE SCALE GENOMIC DNA]</scope>
    <source>
        <strain evidence="1">ADurb1013_Bin02101</strain>
        <strain evidence="2">ADurb1213_Bin02801</strain>
    </source>
</reference>
<dbReference type="PANTHER" id="PTHR42692">
    <property type="entry name" value="NUCLEOTIDE PYROPHOSPHOHYDROLASE"/>
    <property type="match status" value="1"/>
</dbReference>
<accession>A0A150JBF3</accession>
<dbReference type="EMBL" id="LNJE01000011">
    <property type="protein sequence ID" value="KYC57521.1"/>
    <property type="molecule type" value="Genomic_DNA"/>
</dbReference>
<dbReference type="PANTHER" id="PTHR42692:SF2">
    <property type="entry name" value="IG HYPOTHETICAL 16995"/>
    <property type="match status" value="1"/>
</dbReference>
<organism evidence="1 3">
    <name type="scientific">Candidatus Methanofastidiosum methylothiophilum</name>
    <dbReference type="NCBI Taxonomy" id="1705564"/>
    <lineage>
        <taxon>Archaea</taxon>
        <taxon>Methanobacteriati</taxon>
        <taxon>Methanobacteriota</taxon>
        <taxon>Stenosarchaea group</taxon>
        <taxon>Candidatus Methanofastidiosia</taxon>
        <taxon>Candidatus Methanofastidiosales</taxon>
        <taxon>Candidatus Methanofastidiosaceae</taxon>
        <taxon>Candidatus Methanofastidiosum</taxon>
    </lineage>
</organism>